<protein>
    <submittedName>
        <fullName evidence="2">Uncharacterized protein</fullName>
    </submittedName>
</protein>
<proteinExistence type="predicted"/>
<feature type="compositionally biased region" description="Basic and acidic residues" evidence="1">
    <location>
        <begin position="27"/>
        <end position="36"/>
    </location>
</feature>
<feature type="compositionally biased region" description="Polar residues" evidence="1">
    <location>
        <begin position="50"/>
        <end position="63"/>
    </location>
</feature>
<dbReference type="RefSeq" id="WP_238252608.1">
    <property type="nucleotide sequence ID" value="NZ_BPQX01000056.1"/>
</dbReference>
<evidence type="ECO:0000313" key="2">
    <source>
        <dbReference type="EMBL" id="MDQ0442985.1"/>
    </source>
</evidence>
<organism evidence="2 3">
    <name type="scientific">Methylobacterium persicinum</name>
    <dbReference type="NCBI Taxonomy" id="374426"/>
    <lineage>
        <taxon>Bacteria</taxon>
        <taxon>Pseudomonadati</taxon>
        <taxon>Pseudomonadota</taxon>
        <taxon>Alphaproteobacteria</taxon>
        <taxon>Hyphomicrobiales</taxon>
        <taxon>Methylobacteriaceae</taxon>
        <taxon>Methylobacterium</taxon>
    </lineage>
</organism>
<comment type="caution">
    <text evidence="2">The sequence shown here is derived from an EMBL/GenBank/DDBJ whole genome shotgun (WGS) entry which is preliminary data.</text>
</comment>
<reference evidence="2 3" key="1">
    <citation type="submission" date="2023-07" db="EMBL/GenBank/DDBJ databases">
        <title>Genomic Encyclopedia of Type Strains, Phase IV (KMG-IV): sequencing the most valuable type-strain genomes for metagenomic binning, comparative biology and taxonomic classification.</title>
        <authorList>
            <person name="Goeker M."/>
        </authorList>
    </citation>
    <scope>NUCLEOTIDE SEQUENCE [LARGE SCALE GENOMIC DNA]</scope>
    <source>
        <strain evidence="2 3">DSM 19562</strain>
    </source>
</reference>
<feature type="compositionally biased region" description="Low complexity" evidence="1">
    <location>
        <begin position="1"/>
        <end position="20"/>
    </location>
</feature>
<name>A0ABU0HKY4_9HYPH</name>
<gene>
    <name evidence="2" type="ORF">QO016_002482</name>
</gene>
<keyword evidence="3" id="KW-1185">Reference proteome</keyword>
<dbReference type="EMBL" id="JAUSVV010000004">
    <property type="protein sequence ID" value="MDQ0442985.1"/>
    <property type="molecule type" value="Genomic_DNA"/>
</dbReference>
<feature type="region of interest" description="Disordered" evidence="1">
    <location>
        <begin position="1"/>
        <end position="69"/>
    </location>
</feature>
<evidence type="ECO:0000313" key="3">
    <source>
        <dbReference type="Proteomes" id="UP001236369"/>
    </source>
</evidence>
<sequence>MANTQTDQTTPKATTEPPKASQGTTSKDPHIFHEPNENSNNLKHKKVESPVNQSNSPDTTANDDPNLKKSKDLEDYLTAEAALVNGPQFRFVQADTPNSYIEQTSYIRLGSYLNVDDIHTEASLVTNLATSLSRVTDEHVGAEANSEAAKANTCHDPAKNYVTTTQATEKIHVSTFAHLNSKNNGILIYTNHDLQENIIGSALMKYGRGHSVEVTDYDSSYHVQDGKYALSAANGIFISAGMTGEVGEQVANDPANVEITASGYIKQTAFGNLDDRTYGDSSKVVHGDTSELLIGKKTSRIHGADTSMKMAAVTSLVLGHETNLKIATKFSLTGSGEINICLSGVFNSFFGSKSDFILGREVKTIMGLSAKSVVGSDSKFVTLNDFKQVAFSDVKTVGTLDAKKALTSYSNVIYEQKETNFGFSSDFIAKRRAEYEEKINKFKTEKSIGKYSFAEVNIMN</sequence>
<evidence type="ECO:0000256" key="1">
    <source>
        <dbReference type="SAM" id="MobiDB-lite"/>
    </source>
</evidence>
<dbReference type="Proteomes" id="UP001236369">
    <property type="component" value="Unassembled WGS sequence"/>
</dbReference>
<accession>A0ABU0HKY4</accession>